<dbReference type="AlphaFoldDB" id="A0A520MEF8"/>
<proteinExistence type="predicted"/>
<evidence type="ECO:0000313" key="3">
    <source>
        <dbReference type="Proteomes" id="UP000315889"/>
    </source>
</evidence>
<dbReference type="GO" id="GO:0016020">
    <property type="term" value="C:membrane"/>
    <property type="evidence" value="ECO:0007669"/>
    <property type="project" value="InterPro"/>
</dbReference>
<dbReference type="Proteomes" id="UP000315889">
    <property type="component" value="Unassembled WGS sequence"/>
</dbReference>
<feature type="transmembrane region" description="Helical" evidence="1">
    <location>
        <begin position="103"/>
        <end position="120"/>
    </location>
</feature>
<keyword evidence="1" id="KW-0472">Membrane</keyword>
<feature type="transmembrane region" description="Helical" evidence="1">
    <location>
        <begin position="74"/>
        <end position="91"/>
    </location>
</feature>
<evidence type="ECO:0000313" key="2">
    <source>
        <dbReference type="EMBL" id="RZO19571.1"/>
    </source>
</evidence>
<reference evidence="2 3" key="1">
    <citation type="submission" date="2019-02" db="EMBL/GenBank/DDBJ databases">
        <title>Prokaryotic population dynamics and viral predation in marine succession experiment using metagenomics: the confinement effect.</title>
        <authorList>
            <person name="Haro-Moreno J.M."/>
            <person name="Rodriguez-Valera F."/>
            <person name="Lopez-Perez M."/>
        </authorList>
    </citation>
    <scope>NUCLEOTIDE SEQUENCE [LARGE SCALE GENOMIC DNA]</scope>
    <source>
        <strain evidence="2">MED-G170</strain>
    </source>
</reference>
<dbReference type="EMBL" id="SHBP01000010">
    <property type="protein sequence ID" value="RZO19571.1"/>
    <property type="molecule type" value="Genomic_DNA"/>
</dbReference>
<keyword evidence="1" id="KW-0812">Transmembrane</keyword>
<protein>
    <submittedName>
        <fullName evidence="2">MerC domain-containing protein</fullName>
    </submittedName>
</protein>
<sequence length="139" mass="15058">MKTEQAITDKMAIGLSIACAIHCLFLPVVILMLPSIAALNLDNEAFHLWMVIAVIPCSIYALSLGCKEHSRYQFISWGFTGLAMLVLALVLGEARIGESGEKILTVLGAGCVAVAHWLNFRLCRAQDHKDCACPADQSV</sequence>
<name>A0A520MEF8_9GAMM</name>
<comment type="caution">
    <text evidence="2">The sequence shown here is derived from an EMBL/GenBank/DDBJ whole genome shotgun (WGS) entry which is preliminary data.</text>
</comment>
<gene>
    <name evidence="2" type="ORF">EVB03_07580</name>
</gene>
<keyword evidence="1" id="KW-1133">Transmembrane helix</keyword>
<dbReference type="Pfam" id="PF03203">
    <property type="entry name" value="MerC"/>
    <property type="match status" value="1"/>
</dbReference>
<organism evidence="2 3">
    <name type="scientific">SAR92 clade bacterium</name>
    <dbReference type="NCBI Taxonomy" id="2315479"/>
    <lineage>
        <taxon>Bacteria</taxon>
        <taxon>Pseudomonadati</taxon>
        <taxon>Pseudomonadota</taxon>
        <taxon>Gammaproteobacteria</taxon>
        <taxon>Cellvibrionales</taxon>
        <taxon>Porticoccaceae</taxon>
        <taxon>SAR92 clade</taxon>
    </lineage>
</organism>
<dbReference type="GO" id="GO:0015097">
    <property type="term" value="F:mercury ion transmembrane transporter activity"/>
    <property type="evidence" value="ECO:0007669"/>
    <property type="project" value="InterPro"/>
</dbReference>
<accession>A0A520MEF8</accession>
<feature type="transmembrane region" description="Helical" evidence="1">
    <location>
        <begin position="45"/>
        <end position="62"/>
    </location>
</feature>
<feature type="transmembrane region" description="Helical" evidence="1">
    <location>
        <begin position="12"/>
        <end position="33"/>
    </location>
</feature>
<evidence type="ECO:0000256" key="1">
    <source>
        <dbReference type="SAM" id="Phobius"/>
    </source>
</evidence>
<dbReference type="InterPro" id="IPR004891">
    <property type="entry name" value="Mercury-R_MerC"/>
</dbReference>